<reference evidence="2" key="1">
    <citation type="submission" date="2019-01" db="EMBL/GenBank/DDBJ databases">
        <title>Gri0909 isolated from a small marine red alga.</title>
        <authorList>
            <person name="Kim J."/>
            <person name="Jeong S.E."/>
            <person name="Jeon C.O."/>
        </authorList>
    </citation>
    <scope>NUCLEOTIDE SEQUENCE [LARGE SCALE GENOMIC DNA]</scope>
    <source>
        <strain evidence="2">Gri0909</strain>
    </source>
</reference>
<dbReference type="Pfam" id="PF07310">
    <property type="entry name" value="PAS_5"/>
    <property type="match status" value="1"/>
</dbReference>
<evidence type="ECO:0000313" key="2">
    <source>
        <dbReference type="Proteomes" id="UP000287447"/>
    </source>
</evidence>
<dbReference type="EMBL" id="SADE01000001">
    <property type="protein sequence ID" value="RVU38351.1"/>
    <property type="molecule type" value="Genomic_DNA"/>
</dbReference>
<protein>
    <submittedName>
        <fullName evidence="1">PAS domain-containing protein</fullName>
    </submittedName>
</protein>
<proteinExistence type="predicted"/>
<comment type="caution">
    <text evidence="1">The sequence shown here is derived from an EMBL/GenBank/DDBJ whole genome shotgun (WGS) entry which is preliminary data.</text>
</comment>
<organism evidence="1 2">
    <name type="scientific">Hwanghaeella grinnelliae</name>
    <dbReference type="NCBI Taxonomy" id="2500179"/>
    <lineage>
        <taxon>Bacteria</taxon>
        <taxon>Pseudomonadati</taxon>
        <taxon>Pseudomonadota</taxon>
        <taxon>Alphaproteobacteria</taxon>
        <taxon>Rhodospirillales</taxon>
        <taxon>Rhodospirillaceae</taxon>
        <taxon>Hwanghaeella</taxon>
    </lineage>
</organism>
<sequence length="157" mass="17702">MPNAAPHSLVQFDSFEGVPDYLIETMNYWESVRGGNKVPHVSAIDPTSLPTEALRWIAVFEVMESEKDFKVRLAGTGITGLTEREFTGMLVSEIPGSERGLARMIRCVEEQRPYYSGDPLEWSLGQEHINYSVLCLPFCDDAGDISRIVMVFKFHLD</sequence>
<name>A0A3S2VRZ5_9PROT</name>
<dbReference type="InterPro" id="IPR009922">
    <property type="entry name" value="DUF1457"/>
</dbReference>
<dbReference type="OrthoDB" id="7346629at2"/>
<accession>A0A3S2VRZ5</accession>
<evidence type="ECO:0000313" key="1">
    <source>
        <dbReference type="EMBL" id="RVU38351.1"/>
    </source>
</evidence>
<gene>
    <name evidence="1" type="ORF">EOI86_03415</name>
</gene>
<keyword evidence="2" id="KW-1185">Reference proteome</keyword>
<dbReference type="RefSeq" id="WP_127763723.1">
    <property type="nucleotide sequence ID" value="NZ_SADE01000001.1"/>
</dbReference>
<dbReference type="AlphaFoldDB" id="A0A3S2VRZ5"/>
<dbReference type="Proteomes" id="UP000287447">
    <property type="component" value="Unassembled WGS sequence"/>
</dbReference>